<evidence type="ECO:0008006" key="3">
    <source>
        <dbReference type="Google" id="ProtNLM"/>
    </source>
</evidence>
<keyword evidence="2" id="KW-1185">Reference proteome</keyword>
<protein>
    <recommendedName>
        <fullName evidence="3">Endonuclease/exonuclease/phosphatase domain-containing protein</fullName>
    </recommendedName>
</protein>
<dbReference type="STRING" id="4846.A0A367KNF9"/>
<comment type="caution">
    <text evidence="1">The sequence shown here is derived from an EMBL/GenBank/DDBJ whole genome shotgun (WGS) entry which is preliminary data.</text>
</comment>
<sequence length="292" mass="33865">MDFIDSLDSPLDIMSNMMVVGGFSFSFEPTHLSGSRSSRPKKFMSFMTANFSNCLKSKDDDDFYNYLATFRRGKPMSCIDYIFAGGNTRRYIHGSELGFLSPKLTDHALLTTSLRFGCTSTGKGLWRTDPRLAIKKSYRHKLQTSIKHFITKVLADTTDSPQMQWDRLKGCVRKITQNYYSNRASWQKQRLKELQSRRNLLCRLYKQQKSFLNTILPEVENEVAYLQNEMYITASLRASKIWTENSECNIGYFKRIARDRSTERQFNTIVHSVTNVECTSTHDKLEAVQAFY</sequence>
<accession>A0A367KNF9</accession>
<name>A0A367KNF9_RHIST</name>
<reference evidence="1 2" key="1">
    <citation type="journal article" date="2018" name="G3 (Bethesda)">
        <title>Phylogenetic and Phylogenomic Definition of Rhizopus Species.</title>
        <authorList>
            <person name="Gryganskyi A.P."/>
            <person name="Golan J."/>
            <person name="Dolatabadi S."/>
            <person name="Mondo S."/>
            <person name="Robb S."/>
            <person name="Idnurm A."/>
            <person name="Muszewska A."/>
            <person name="Steczkiewicz K."/>
            <person name="Masonjones S."/>
            <person name="Liao H.L."/>
            <person name="Gajdeczka M.T."/>
            <person name="Anike F."/>
            <person name="Vuek A."/>
            <person name="Anishchenko I.M."/>
            <person name="Voigt K."/>
            <person name="de Hoog G.S."/>
            <person name="Smith M.E."/>
            <person name="Heitman J."/>
            <person name="Vilgalys R."/>
            <person name="Stajich J.E."/>
        </authorList>
    </citation>
    <scope>NUCLEOTIDE SEQUENCE [LARGE SCALE GENOMIC DNA]</scope>
    <source>
        <strain evidence="1 2">LSU 92-RS-03</strain>
    </source>
</reference>
<evidence type="ECO:0000313" key="2">
    <source>
        <dbReference type="Proteomes" id="UP000253551"/>
    </source>
</evidence>
<dbReference type="OrthoDB" id="2207350at2759"/>
<evidence type="ECO:0000313" key="1">
    <source>
        <dbReference type="EMBL" id="RCI03701.1"/>
    </source>
</evidence>
<proteinExistence type="predicted"/>
<dbReference type="EMBL" id="PJQM01000924">
    <property type="protein sequence ID" value="RCI03701.1"/>
    <property type="molecule type" value="Genomic_DNA"/>
</dbReference>
<dbReference type="Proteomes" id="UP000253551">
    <property type="component" value="Unassembled WGS sequence"/>
</dbReference>
<organism evidence="1 2">
    <name type="scientific">Rhizopus stolonifer</name>
    <name type="common">Rhizopus nigricans</name>
    <dbReference type="NCBI Taxonomy" id="4846"/>
    <lineage>
        <taxon>Eukaryota</taxon>
        <taxon>Fungi</taxon>
        <taxon>Fungi incertae sedis</taxon>
        <taxon>Mucoromycota</taxon>
        <taxon>Mucoromycotina</taxon>
        <taxon>Mucoromycetes</taxon>
        <taxon>Mucorales</taxon>
        <taxon>Mucorineae</taxon>
        <taxon>Rhizopodaceae</taxon>
        <taxon>Rhizopus</taxon>
    </lineage>
</organism>
<gene>
    <name evidence="1" type="ORF">CU098_012747</name>
</gene>
<dbReference type="AlphaFoldDB" id="A0A367KNF9"/>